<evidence type="ECO:0000313" key="4">
    <source>
        <dbReference type="EMBL" id="MFB9733955.1"/>
    </source>
</evidence>
<dbReference type="EC" id="2.4.-.-" evidence="4"/>
<evidence type="ECO:0000256" key="1">
    <source>
        <dbReference type="ARBA" id="ARBA00022676"/>
    </source>
</evidence>
<dbReference type="GO" id="GO:0016757">
    <property type="term" value="F:glycosyltransferase activity"/>
    <property type="evidence" value="ECO:0007669"/>
    <property type="project" value="UniProtKB-KW"/>
</dbReference>
<protein>
    <submittedName>
        <fullName evidence="4">Glycosyltransferase</fullName>
        <ecNumber evidence="4">2.4.-.-</ecNumber>
    </submittedName>
</protein>
<accession>A0ABV5V7Z7</accession>
<organism evidence="4 5">
    <name type="scientific">Streptomyces thermocoprophilus</name>
    <dbReference type="NCBI Taxonomy" id="78356"/>
    <lineage>
        <taxon>Bacteria</taxon>
        <taxon>Bacillati</taxon>
        <taxon>Actinomycetota</taxon>
        <taxon>Actinomycetes</taxon>
        <taxon>Kitasatosporales</taxon>
        <taxon>Streptomycetaceae</taxon>
        <taxon>Streptomyces</taxon>
    </lineage>
</organism>
<evidence type="ECO:0000313" key="5">
    <source>
        <dbReference type="Proteomes" id="UP001589703"/>
    </source>
</evidence>
<comment type="caution">
    <text evidence="4">The sequence shown here is derived from an EMBL/GenBank/DDBJ whole genome shotgun (WGS) entry which is preliminary data.</text>
</comment>
<dbReference type="Pfam" id="PF13439">
    <property type="entry name" value="Glyco_transf_4"/>
    <property type="match status" value="1"/>
</dbReference>
<name>A0ABV5V7Z7_9ACTN</name>
<keyword evidence="1 4" id="KW-0328">Glycosyltransferase</keyword>
<dbReference type="Pfam" id="PF13692">
    <property type="entry name" value="Glyco_trans_1_4"/>
    <property type="match status" value="1"/>
</dbReference>
<sequence length="375" mass="39697">MPTILHVAQSSEGGVATFVADLAGAQRAAGHRVAVACVPDSRLAHAAARAGADVIAWQAVGAPGRTVPAEVAAVTRIVRTVRPDLVHLHSSKAGLAGRLALRGHLPTVFQPHAWSFFATGPGPLYRATVRWERLAARWAHQVVCVSEAERADGEAAGVRARCTVVPNGVDLDHYRAAPVAERRAARARLGLDARTPLAVCIGRLHRQKGQDVLLEAWPGIARTVPDARLALVGDGPARDRLRQRATADVLFAGDVADPRDWYLAADLVVLPSRWEGMALAPLEAMACACPVVVSDVPGAREALPAGHAATNLVPPEDPAALAGAVAALLSDREACRTLGGQARTHVCARHGFGRVVDDIRGVYREAHRVWRTAAR</sequence>
<dbReference type="PANTHER" id="PTHR45947">
    <property type="entry name" value="SULFOQUINOVOSYL TRANSFERASE SQD2"/>
    <property type="match status" value="1"/>
</dbReference>
<feature type="domain" description="Glycosyltransferase subfamily 4-like N-terminal" evidence="3">
    <location>
        <begin position="13"/>
        <end position="172"/>
    </location>
</feature>
<dbReference type="Proteomes" id="UP001589703">
    <property type="component" value="Unassembled WGS sequence"/>
</dbReference>
<keyword evidence="5" id="KW-1185">Reference proteome</keyword>
<dbReference type="SUPFAM" id="SSF53756">
    <property type="entry name" value="UDP-Glycosyltransferase/glycogen phosphorylase"/>
    <property type="match status" value="1"/>
</dbReference>
<evidence type="ECO:0000259" key="3">
    <source>
        <dbReference type="Pfam" id="PF13439"/>
    </source>
</evidence>
<dbReference type="InterPro" id="IPR050194">
    <property type="entry name" value="Glycosyltransferase_grp1"/>
</dbReference>
<dbReference type="InterPro" id="IPR028098">
    <property type="entry name" value="Glyco_trans_4-like_N"/>
</dbReference>
<keyword evidence="2 4" id="KW-0808">Transferase</keyword>
<dbReference type="PANTHER" id="PTHR45947:SF3">
    <property type="entry name" value="SULFOQUINOVOSYL TRANSFERASE SQD2"/>
    <property type="match status" value="1"/>
</dbReference>
<dbReference type="Gene3D" id="3.40.50.2000">
    <property type="entry name" value="Glycogen Phosphorylase B"/>
    <property type="match status" value="2"/>
</dbReference>
<evidence type="ECO:0000256" key="2">
    <source>
        <dbReference type="ARBA" id="ARBA00022679"/>
    </source>
</evidence>
<gene>
    <name evidence="4" type="ORF">ACFFRO_02135</name>
</gene>
<reference evidence="4 5" key="1">
    <citation type="submission" date="2024-09" db="EMBL/GenBank/DDBJ databases">
        <authorList>
            <person name="Sun Q."/>
            <person name="Mori K."/>
        </authorList>
    </citation>
    <scope>NUCLEOTIDE SEQUENCE [LARGE SCALE GENOMIC DNA]</scope>
    <source>
        <strain evidence="4 5">JCM 10918</strain>
    </source>
</reference>
<proteinExistence type="predicted"/>
<dbReference type="RefSeq" id="WP_247472192.1">
    <property type="nucleotide sequence ID" value="NZ_JBHMAR010000001.1"/>
</dbReference>
<dbReference type="EMBL" id="JBHMAR010000001">
    <property type="protein sequence ID" value="MFB9733955.1"/>
    <property type="molecule type" value="Genomic_DNA"/>
</dbReference>